<dbReference type="Proteomes" id="UP001597178">
    <property type="component" value="Unassembled WGS sequence"/>
</dbReference>
<evidence type="ECO:0000313" key="1">
    <source>
        <dbReference type="EMBL" id="MFD1360502.1"/>
    </source>
</evidence>
<name>A0ABW3ZQ88_9BACI</name>
<gene>
    <name evidence="1" type="ORF">ACFQ4A_02265</name>
</gene>
<organism evidence="1 2">
    <name type="scientific">Lentibacillus salinarum</name>
    <dbReference type="NCBI Taxonomy" id="446820"/>
    <lineage>
        <taxon>Bacteria</taxon>
        <taxon>Bacillati</taxon>
        <taxon>Bacillota</taxon>
        <taxon>Bacilli</taxon>
        <taxon>Bacillales</taxon>
        <taxon>Bacillaceae</taxon>
        <taxon>Lentibacillus</taxon>
    </lineage>
</organism>
<proteinExistence type="predicted"/>
<keyword evidence="2" id="KW-1185">Reference proteome</keyword>
<reference evidence="2" key="1">
    <citation type="journal article" date="2019" name="Int. J. Syst. Evol. Microbiol.">
        <title>The Global Catalogue of Microorganisms (GCM) 10K type strain sequencing project: providing services to taxonomists for standard genome sequencing and annotation.</title>
        <authorList>
            <consortium name="The Broad Institute Genomics Platform"/>
            <consortium name="The Broad Institute Genome Sequencing Center for Infectious Disease"/>
            <person name="Wu L."/>
            <person name="Ma J."/>
        </authorList>
    </citation>
    <scope>NUCLEOTIDE SEQUENCE [LARGE SCALE GENOMIC DNA]</scope>
    <source>
        <strain evidence="2">CCUG 54822</strain>
    </source>
</reference>
<sequence>MNTEHTTTKREQPLRLVLPNLYQTITDILEKQHNIHPYDLQVKAIPESSGYTIIVYFGDSFNHQKYQTFSNEAIQSIDSEIVSFIEETGNACKEVMIADYFKMMRP</sequence>
<comment type="caution">
    <text evidence="1">The sequence shown here is derived from an EMBL/GenBank/DDBJ whole genome shotgun (WGS) entry which is preliminary data.</text>
</comment>
<evidence type="ECO:0000313" key="2">
    <source>
        <dbReference type="Proteomes" id="UP001597178"/>
    </source>
</evidence>
<accession>A0ABW3ZQ88</accession>
<protein>
    <submittedName>
        <fullName evidence="1">Uncharacterized protein</fullName>
    </submittedName>
</protein>
<dbReference type="EMBL" id="JBHTNH010000002">
    <property type="protein sequence ID" value="MFD1360502.1"/>
    <property type="molecule type" value="Genomic_DNA"/>
</dbReference>
<dbReference type="RefSeq" id="WP_382397209.1">
    <property type="nucleotide sequence ID" value="NZ_JBHTNH010000002.1"/>
</dbReference>